<reference evidence="2 3" key="1">
    <citation type="submission" date="2024-03" db="EMBL/GenBank/DDBJ databases">
        <title>Human intestinal bacterial collection.</title>
        <authorList>
            <person name="Pauvert C."/>
            <person name="Hitch T.C.A."/>
            <person name="Clavel T."/>
        </authorList>
    </citation>
    <scope>NUCLEOTIDE SEQUENCE [LARGE SCALE GENOMIC DNA]</scope>
    <source>
        <strain evidence="2 3">CLA-JM-H44</strain>
    </source>
</reference>
<dbReference type="RefSeq" id="WP_349217933.1">
    <property type="nucleotide sequence ID" value="NZ_JBBMFD010000002.1"/>
</dbReference>
<name>A0ABV1DXC7_9FIRM</name>
<feature type="transmembrane region" description="Helical" evidence="1">
    <location>
        <begin position="99"/>
        <end position="119"/>
    </location>
</feature>
<dbReference type="Pfam" id="PF10990">
    <property type="entry name" value="DUF2809"/>
    <property type="match status" value="1"/>
</dbReference>
<keyword evidence="1" id="KW-0812">Transmembrane</keyword>
<sequence length="141" mass="15656">MKRNRILYAVLAAACIGLGLASRAFRADLPAFLGEYGGDTIWAMMVYFLFAVLLARKPVWLVSLCALVFSYGIEFSQIYHAPWIDSVRATTLGGLVLGQGFLVSDLICYAAGILIALLIDTLIEGIRRRNTPPKRQNRYIK</sequence>
<evidence type="ECO:0000313" key="2">
    <source>
        <dbReference type="EMBL" id="MEQ2439669.1"/>
    </source>
</evidence>
<keyword evidence="3" id="KW-1185">Reference proteome</keyword>
<organism evidence="2 3">
    <name type="scientific">Solibaculum intestinale</name>
    <dbReference type="NCBI Taxonomy" id="3133165"/>
    <lineage>
        <taxon>Bacteria</taxon>
        <taxon>Bacillati</taxon>
        <taxon>Bacillota</taxon>
        <taxon>Clostridia</taxon>
        <taxon>Eubacteriales</taxon>
        <taxon>Oscillospiraceae</taxon>
        <taxon>Solibaculum</taxon>
    </lineage>
</organism>
<evidence type="ECO:0000313" key="3">
    <source>
        <dbReference type="Proteomes" id="UP001489509"/>
    </source>
</evidence>
<feature type="transmembrane region" description="Helical" evidence="1">
    <location>
        <begin position="36"/>
        <end position="54"/>
    </location>
</feature>
<gene>
    <name evidence="2" type="ORF">WMO26_02380</name>
</gene>
<keyword evidence="1" id="KW-0472">Membrane</keyword>
<dbReference type="InterPro" id="IPR021257">
    <property type="entry name" value="DUF2809"/>
</dbReference>
<accession>A0ABV1DXC7</accession>
<feature type="transmembrane region" description="Helical" evidence="1">
    <location>
        <begin position="59"/>
        <end position="79"/>
    </location>
</feature>
<keyword evidence="1" id="KW-1133">Transmembrane helix</keyword>
<comment type="caution">
    <text evidence="2">The sequence shown here is derived from an EMBL/GenBank/DDBJ whole genome shotgun (WGS) entry which is preliminary data.</text>
</comment>
<protein>
    <submittedName>
        <fullName evidence="2">DUF2809 domain-containing protein</fullName>
    </submittedName>
</protein>
<proteinExistence type="predicted"/>
<evidence type="ECO:0000256" key="1">
    <source>
        <dbReference type="SAM" id="Phobius"/>
    </source>
</evidence>
<dbReference type="Proteomes" id="UP001489509">
    <property type="component" value="Unassembled WGS sequence"/>
</dbReference>
<dbReference type="EMBL" id="JBBMFD010000002">
    <property type="protein sequence ID" value="MEQ2439669.1"/>
    <property type="molecule type" value="Genomic_DNA"/>
</dbReference>